<dbReference type="PaxDb" id="273116-14325679"/>
<sequence length="58" mass="6896">MMQEQGIIMVRNLGSERIKYQFYMKKYQCSNLVGIVNGLFYYFTIFSCTIYSELMIMG</sequence>
<protein>
    <submittedName>
        <fullName evidence="2">TVG1488917 protein</fullName>
    </submittedName>
</protein>
<proteinExistence type="predicted"/>
<evidence type="ECO:0000313" key="2">
    <source>
        <dbReference type="EMBL" id="BAB60582.1"/>
    </source>
</evidence>
<evidence type="ECO:0000313" key="3">
    <source>
        <dbReference type="Proteomes" id="UP000001017"/>
    </source>
</evidence>
<gene>
    <name evidence="2" type="ORF">TVG1488917</name>
</gene>
<dbReference type="AlphaFoldDB" id="Q978H5"/>
<organism evidence="2 3">
    <name type="scientific">Thermoplasma volcanium (strain ATCC 51530 / DSM 4299 / JCM 9571 / NBRC 15438 / GSS1)</name>
    <dbReference type="NCBI Taxonomy" id="273116"/>
    <lineage>
        <taxon>Archaea</taxon>
        <taxon>Methanobacteriati</taxon>
        <taxon>Thermoplasmatota</taxon>
        <taxon>Thermoplasmata</taxon>
        <taxon>Thermoplasmatales</taxon>
        <taxon>Thermoplasmataceae</taxon>
        <taxon>Thermoplasma</taxon>
    </lineage>
</organism>
<evidence type="ECO:0000256" key="1">
    <source>
        <dbReference type="SAM" id="Phobius"/>
    </source>
</evidence>
<dbReference type="HOGENOM" id="CLU_2968650_0_0_2"/>
<keyword evidence="1" id="KW-1133">Transmembrane helix</keyword>
<keyword evidence="3" id="KW-1185">Reference proteome</keyword>
<dbReference type="KEGG" id="tvo:TVG1488917"/>
<feature type="transmembrane region" description="Helical" evidence="1">
    <location>
        <begin position="32"/>
        <end position="52"/>
    </location>
</feature>
<keyword evidence="1" id="KW-0472">Membrane</keyword>
<accession>Q978H5</accession>
<dbReference type="STRING" id="273116.gene:9382251"/>
<reference evidence="2 3" key="2">
    <citation type="journal article" date="2000" name="Proc. Natl. Acad. Sci. U.S.A.">
        <title>Archaeal adaptation to higher temperatures revealed by genomic sequence of Thermoplasma volcanium.</title>
        <authorList>
            <person name="Kawashima T."/>
            <person name="Amano N."/>
            <person name="Koike H."/>
            <person name="Makino S."/>
            <person name="Higuchi S."/>
            <person name="Kawashima-Ohya Y."/>
            <person name="Watanabe K."/>
            <person name="Yamazaki M."/>
            <person name="Kanehori K."/>
            <person name="Kawamoto T."/>
            <person name="Nunoshiba T."/>
            <person name="Yamamoto Y."/>
            <person name="Aramaki H."/>
            <person name="Makino K."/>
            <person name="Suzuki M."/>
        </authorList>
    </citation>
    <scope>NUCLEOTIDE SEQUENCE [LARGE SCALE GENOMIC DNA]</scope>
    <source>
        <strain evidence="3">ATCC 51530 / DSM 4299 / JCM 9571 / NBRC 15438 / GSS1</strain>
    </source>
</reference>
<dbReference type="EMBL" id="BA000011">
    <property type="protein sequence ID" value="BAB60582.1"/>
    <property type="molecule type" value="Genomic_DNA"/>
</dbReference>
<dbReference type="Proteomes" id="UP000001017">
    <property type="component" value="Chromosome"/>
</dbReference>
<reference evidence="2 3" key="1">
    <citation type="journal article" date="1999" name="Proc. Jpn. Acad.">
        <title>Determination of the complete genomic DNA sequence of Thermoplasma volvanium GSS1.</title>
        <authorList>
            <person name="Kawashima T."/>
            <person name="Yamamoto Y."/>
            <person name="Aramaki H."/>
            <person name="Nunoshiba T."/>
            <person name="Kawamoto T."/>
            <person name="Watanabe K."/>
            <person name="Yamazaki M."/>
            <person name="Kanehori K."/>
            <person name="Amano N."/>
            <person name="Ohya Y."/>
            <person name="Makino K."/>
            <person name="Suzuki M."/>
        </authorList>
    </citation>
    <scope>NUCLEOTIDE SEQUENCE [LARGE SCALE GENOMIC DNA]</scope>
    <source>
        <strain evidence="3">ATCC 51530 / DSM 4299 / JCM 9571 / NBRC 15438 / GSS1</strain>
    </source>
</reference>
<keyword evidence="1" id="KW-0812">Transmembrane</keyword>
<name>Q978H5_THEVO</name>